<reference evidence="17" key="1">
    <citation type="submission" date="2019-12" db="EMBL/GenBank/DDBJ databases">
        <authorList>
            <person name="zhang j."/>
            <person name="sun C.M."/>
        </authorList>
    </citation>
    <scope>NUCLEOTIDE SEQUENCE</scope>
    <source>
        <strain evidence="17">NS-1</strain>
    </source>
</reference>
<evidence type="ECO:0000256" key="12">
    <source>
        <dbReference type="ARBA" id="ARBA00022977"/>
    </source>
</evidence>
<dbReference type="InterPro" id="IPR004399">
    <property type="entry name" value="HMP/HMP-P_kinase_dom"/>
</dbReference>
<dbReference type="GO" id="GO:0008902">
    <property type="term" value="F:hydroxymethylpyrimidine kinase activity"/>
    <property type="evidence" value="ECO:0007669"/>
    <property type="project" value="UniProtKB-EC"/>
</dbReference>
<dbReference type="Gene3D" id="3.40.1190.20">
    <property type="match status" value="1"/>
</dbReference>
<dbReference type="GO" id="GO:0005829">
    <property type="term" value="C:cytosol"/>
    <property type="evidence" value="ECO:0007669"/>
    <property type="project" value="TreeGrafter"/>
</dbReference>
<keyword evidence="10 17" id="KW-0418">Kinase</keyword>
<comment type="pathway">
    <text evidence="13">Cofactor biosynthesis; thiamine diphosphate biosynthesis; 4-amino-2-methyl-5-diphosphomethylpyrimidine from 5-amino-1-(5-phospho-D-ribosyl)imidazole: step 2/3.</text>
</comment>
<evidence type="ECO:0000313" key="17">
    <source>
        <dbReference type="EMBL" id="QTL96496.1"/>
    </source>
</evidence>
<feature type="domain" description="Pyridoxamine kinase/Phosphomethylpyrimidine kinase" evidence="16">
    <location>
        <begin position="12"/>
        <end position="263"/>
    </location>
</feature>
<dbReference type="RefSeq" id="WP_230868214.1">
    <property type="nucleotide sequence ID" value="NZ_CP046640.1"/>
</dbReference>
<keyword evidence="11" id="KW-0067">ATP-binding</keyword>
<evidence type="ECO:0000256" key="14">
    <source>
        <dbReference type="ARBA" id="ARBA00042102"/>
    </source>
</evidence>
<keyword evidence="18" id="KW-1185">Reference proteome</keyword>
<protein>
    <recommendedName>
        <fullName evidence="7">Hydroxymethylpyrimidine/phosphomethylpyrimidine kinase</fullName>
        <ecNumber evidence="5">2.7.1.49</ecNumber>
        <ecNumber evidence="6">2.7.4.7</ecNumber>
    </recommendedName>
    <alternativeName>
        <fullName evidence="14">Hydroxymethylpyrimidine kinase</fullName>
    </alternativeName>
    <alternativeName>
        <fullName evidence="15">Hydroxymethylpyrimidine phosphate kinase</fullName>
    </alternativeName>
</protein>
<evidence type="ECO:0000256" key="3">
    <source>
        <dbReference type="ARBA" id="ARBA00004769"/>
    </source>
</evidence>
<dbReference type="Pfam" id="PF08543">
    <property type="entry name" value="Phos_pyr_kin"/>
    <property type="match status" value="1"/>
</dbReference>
<evidence type="ECO:0000256" key="7">
    <source>
        <dbReference type="ARBA" id="ARBA00019161"/>
    </source>
</evidence>
<evidence type="ECO:0000256" key="9">
    <source>
        <dbReference type="ARBA" id="ARBA00022741"/>
    </source>
</evidence>
<dbReference type="InterPro" id="IPR029056">
    <property type="entry name" value="Ribokinase-like"/>
</dbReference>
<dbReference type="SUPFAM" id="SSF53613">
    <property type="entry name" value="Ribokinase-like"/>
    <property type="match status" value="1"/>
</dbReference>
<evidence type="ECO:0000256" key="6">
    <source>
        <dbReference type="ARBA" id="ARBA00012963"/>
    </source>
</evidence>
<accession>A0A8A7K471</accession>
<keyword evidence="9" id="KW-0547">Nucleotide-binding</keyword>
<dbReference type="FunFam" id="3.40.1190.20:FF:000003">
    <property type="entry name" value="Phosphomethylpyrimidine kinase ThiD"/>
    <property type="match status" value="1"/>
</dbReference>
<evidence type="ECO:0000256" key="2">
    <source>
        <dbReference type="ARBA" id="ARBA00000565"/>
    </source>
</evidence>
<dbReference type="EC" id="2.7.4.7" evidence="6"/>
<dbReference type="Proteomes" id="UP000665020">
    <property type="component" value="Chromosome"/>
</dbReference>
<proteinExistence type="inferred from homology"/>
<comment type="similarity">
    <text evidence="4">Belongs to the ThiD family.</text>
</comment>
<dbReference type="GO" id="GO:0008972">
    <property type="term" value="F:phosphomethylpyrimidine kinase activity"/>
    <property type="evidence" value="ECO:0007669"/>
    <property type="project" value="UniProtKB-EC"/>
</dbReference>
<evidence type="ECO:0000259" key="16">
    <source>
        <dbReference type="Pfam" id="PF08543"/>
    </source>
</evidence>
<evidence type="ECO:0000256" key="4">
    <source>
        <dbReference type="ARBA" id="ARBA00009879"/>
    </source>
</evidence>
<dbReference type="AlphaFoldDB" id="A0A8A7K471"/>
<keyword evidence="12" id="KW-0784">Thiamine biosynthesis</keyword>
<evidence type="ECO:0000256" key="5">
    <source>
        <dbReference type="ARBA" id="ARBA00012135"/>
    </source>
</evidence>
<comment type="catalytic activity">
    <reaction evidence="1">
        <text>4-amino-5-hydroxymethyl-2-methylpyrimidine + ATP = 4-amino-2-methyl-5-(phosphooxymethyl)pyrimidine + ADP + H(+)</text>
        <dbReference type="Rhea" id="RHEA:23096"/>
        <dbReference type="ChEBI" id="CHEBI:15378"/>
        <dbReference type="ChEBI" id="CHEBI:16892"/>
        <dbReference type="ChEBI" id="CHEBI:30616"/>
        <dbReference type="ChEBI" id="CHEBI:58354"/>
        <dbReference type="ChEBI" id="CHEBI:456216"/>
        <dbReference type="EC" id="2.7.1.49"/>
    </reaction>
</comment>
<dbReference type="EMBL" id="CP046640">
    <property type="protein sequence ID" value="QTL96496.1"/>
    <property type="molecule type" value="Genomic_DNA"/>
</dbReference>
<evidence type="ECO:0000256" key="13">
    <source>
        <dbReference type="ARBA" id="ARBA00037917"/>
    </source>
</evidence>
<dbReference type="CDD" id="cd01169">
    <property type="entry name" value="HMPP_kinase"/>
    <property type="match status" value="1"/>
</dbReference>
<dbReference type="NCBIfam" id="TIGR00097">
    <property type="entry name" value="HMP-P_kinase"/>
    <property type="match status" value="1"/>
</dbReference>
<comment type="catalytic activity">
    <reaction evidence="2">
        <text>4-amino-2-methyl-5-(phosphooxymethyl)pyrimidine + ATP = 4-amino-2-methyl-5-(diphosphooxymethyl)pyrimidine + ADP</text>
        <dbReference type="Rhea" id="RHEA:19893"/>
        <dbReference type="ChEBI" id="CHEBI:30616"/>
        <dbReference type="ChEBI" id="CHEBI:57841"/>
        <dbReference type="ChEBI" id="CHEBI:58354"/>
        <dbReference type="ChEBI" id="CHEBI:456216"/>
        <dbReference type="EC" id="2.7.4.7"/>
    </reaction>
</comment>
<organism evidence="17 18">
    <name type="scientific">Iocasia fonsfrigidae</name>
    <dbReference type="NCBI Taxonomy" id="2682810"/>
    <lineage>
        <taxon>Bacteria</taxon>
        <taxon>Bacillati</taxon>
        <taxon>Bacillota</taxon>
        <taxon>Clostridia</taxon>
        <taxon>Halanaerobiales</taxon>
        <taxon>Halanaerobiaceae</taxon>
        <taxon>Iocasia</taxon>
    </lineage>
</organism>
<dbReference type="EC" id="2.7.1.49" evidence="5"/>
<dbReference type="PANTHER" id="PTHR20858">
    <property type="entry name" value="PHOSPHOMETHYLPYRIMIDINE KINASE"/>
    <property type="match status" value="1"/>
</dbReference>
<comment type="pathway">
    <text evidence="3">Cofactor biosynthesis; thiamine diphosphate biosynthesis; 4-amino-2-methyl-5-diphosphomethylpyrimidine from 5-amino-1-(5-phospho-D-ribosyl)imidazole: step 3/3.</text>
</comment>
<gene>
    <name evidence="17" type="primary">thiD</name>
    <name evidence="17" type="ORF">GM661_00185</name>
</gene>
<dbReference type="InterPro" id="IPR013749">
    <property type="entry name" value="PM/HMP-P_kinase-1"/>
</dbReference>
<dbReference type="PANTHER" id="PTHR20858:SF17">
    <property type="entry name" value="HYDROXYMETHYLPYRIMIDINE_PHOSPHOMETHYLPYRIMIDINE KINASE THI20-RELATED"/>
    <property type="match status" value="1"/>
</dbReference>
<name>A0A8A7K471_9FIRM</name>
<evidence type="ECO:0000256" key="10">
    <source>
        <dbReference type="ARBA" id="ARBA00022777"/>
    </source>
</evidence>
<evidence type="ECO:0000256" key="1">
    <source>
        <dbReference type="ARBA" id="ARBA00000151"/>
    </source>
</evidence>
<sequence length="274" mass="29660">MLKKALTIAGSDSGGGAGIQADLKTFSALGVYGLSVITSITAQNTTGVIAVEDISPTMVAKQIDAVFSDIQIDAVKIGMVSNREIIKVIVEGLRKWDVKNIVLDPVMMSESGSRLLDVEARSTLIKELIPLADIITPNLFEASILLERDVITLKDMENAVKELTKMGCSSVLLKGGHLTDRTLAKLTTKAIDVYYDGQSLLRYQADRVKTRNIHGTGCTYSSAIAAYLAFGFKMDRSIARAKDYITGAIQNSLNIGDGPGPTNHFYNLWKEKGE</sequence>
<evidence type="ECO:0000256" key="8">
    <source>
        <dbReference type="ARBA" id="ARBA00022679"/>
    </source>
</evidence>
<evidence type="ECO:0000256" key="11">
    <source>
        <dbReference type="ARBA" id="ARBA00022840"/>
    </source>
</evidence>
<dbReference type="GO" id="GO:0005524">
    <property type="term" value="F:ATP binding"/>
    <property type="evidence" value="ECO:0007669"/>
    <property type="project" value="UniProtKB-KW"/>
</dbReference>
<dbReference type="KEGG" id="ifn:GM661_00185"/>
<evidence type="ECO:0000313" key="18">
    <source>
        <dbReference type="Proteomes" id="UP000665020"/>
    </source>
</evidence>
<dbReference type="GO" id="GO:0009228">
    <property type="term" value="P:thiamine biosynthetic process"/>
    <property type="evidence" value="ECO:0007669"/>
    <property type="project" value="UniProtKB-KW"/>
</dbReference>
<evidence type="ECO:0000256" key="15">
    <source>
        <dbReference type="ARBA" id="ARBA00043176"/>
    </source>
</evidence>
<keyword evidence="8 17" id="KW-0808">Transferase</keyword>